<dbReference type="EMBL" id="BSPK01000112">
    <property type="protein sequence ID" value="GLS67493.1"/>
    <property type="molecule type" value="Genomic_DNA"/>
</dbReference>
<proteinExistence type="predicted"/>
<evidence type="ECO:0000256" key="1">
    <source>
        <dbReference type="SAM" id="MobiDB-lite"/>
    </source>
</evidence>
<keyword evidence="3" id="KW-1185">Reference proteome</keyword>
<evidence type="ECO:0000313" key="2">
    <source>
        <dbReference type="EMBL" id="GLS67493.1"/>
    </source>
</evidence>
<accession>A0ABQ6DTP9</accession>
<comment type="caution">
    <text evidence="2">The sequence shown here is derived from an EMBL/GenBank/DDBJ whole genome shotgun (WGS) entry which is preliminary data.</text>
</comment>
<feature type="region of interest" description="Disordered" evidence="1">
    <location>
        <begin position="1"/>
        <end position="67"/>
    </location>
</feature>
<evidence type="ECO:0000313" key="3">
    <source>
        <dbReference type="Proteomes" id="UP001156856"/>
    </source>
</evidence>
<reference evidence="3" key="1">
    <citation type="journal article" date="2019" name="Int. J. Syst. Evol. Microbiol.">
        <title>The Global Catalogue of Microorganisms (GCM) 10K type strain sequencing project: providing services to taxonomists for standard genome sequencing and annotation.</title>
        <authorList>
            <consortium name="The Broad Institute Genomics Platform"/>
            <consortium name="The Broad Institute Genome Sequencing Center for Infectious Disease"/>
            <person name="Wu L."/>
            <person name="Ma J."/>
        </authorList>
    </citation>
    <scope>NUCLEOTIDE SEQUENCE [LARGE SCALE GENOMIC DNA]</scope>
    <source>
        <strain evidence="3">NBRC 107715</strain>
    </source>
</reference>
<protein>
    <submittedName>
        <fullName evidence="2">Uncharacterized protein</fullName>
    </submittedName>
</protein>
<organism evidence="2 3">
    <name type="scientific">Methylobacterium oxalidis</name>
    <dbReference type="NCBI Taxonomy" id="944322"/>
    <lineage>
        <taxon>Bacteria</taxon>
        <taxon>Pseudomonadati</taxon>
        <taxon>Pseudomonadota</taxon>
        <taxon>Alphaproteobacteria</taxon>
        <taxon>Hyphomicrobiales</taxon>
        <taxon>Methylobacteriaceae</taxon>
        <taxon>Methylobacterium</taxon>
    </lineage>
</organism>
<feature type="region of interest" description="Disordered" evidence="1">
    <location>
        <begin position="83"/>
        <end position="107"/>
    </location>
</feature>
<feature type="compositionally biased region" description="Basic residues" evidence="1">
    <location>
        <begin position="1"/>
        <end position="12"/>
    </location>
</feature>
<name>A0ABQ6DTP9_9HYPH</name>
<gene>
    <name evidence="2" type="ORF">GCM10007888_58770</name>
</gene>
<dbReference type="Proteomes" id="UP001156856">
    <property type="component" value="Unassembled WGS sequence"/>
</dbReference>
<sequence>MAMKERPRKRIGGRGAVSVKGMPETEVVRGAAEDPGRPGHGANRDGSLSRDARLPIGIKTESPTRGRRRKLLGFGPIRLKLGEWRGGGNGPAGCVRLPAGEAESGGA</sequence>